<dbReference type="Proteomes" id="UP001374952">
    <property type="component" value="Unassembled WGS sequence"/>
</dbReference>
<reference evidence="1" key="1">
    <citation type="submission" date="2024-02" db="EMBL/GenBank/DDBJ databases">
        <title>Bacteria isolated from the canopy kelp, Nereocystis luetkeana.</title>
        <authorList>
            <person name="Pfister C.A."/>
            <person name="Younker I.T."/>
            <person name="Light S.H."/>
        </authorList>
    </citation>
    <scope>NUCLEOTIDE SEQUENCE</scope>
    <source>
        <strain evidence="1">TN.2.01</strain>
    </source>
</reference>
<evidence type="ECO:0000313" key="2">
    <source>
        <dbReference type="Proteomes" id="UP001374952"/>
    </source>
</evidence>
<comment type="caution">
    <text evidence="1">The sequence shown here is derived from an EMBL/GenBank/DDBJ whole genome shotgun (WGS) entry which is preliminary data.</text>
</comment>
<evidence type="ECO:0000313" key="1">
    <source>
        <dbReference type="EMBL" id="MEL0606531.1"/>
    </source>
</evidence>
<sequence length="76" mass="8367">ADNLKGGLPIATPAFDGAKEDDIKDMLELGGYPRSCQVTLYDGRTGDQFERQVSVGNMNMLKLNHLVDDKMHARST</sequence>
<feature type="non-terminal residue" evidence="1">
    <location>
        <position position="1"/>
    </location>
</feature>
<accession>A0ACC6R9Q4</accession>
<organism evidence="1 2">
    <name type="scientific">Pseudoalteromonas undina</name>
    <dbReference type="NCBI Taxonomy" id="43660"/>
    <lineage>
        <taxon>Bacteria</taxon>
        <taxon>Pseudomonadati</taxon>
        <taxon>Pseudomonadota</taxon>
        <taxon>Gammaproteobacteria</taxon>
        <taxon>Alteromonadales</taxon>
        <taxon>Pseudoalteromonadaceae</taxon>
        <taxon>Pseudoalteromonas</taxon>
    </lineage>
</organism>
<feature type="non-terminal residue" evidence="1">
    <location>
        <position position="76"/>
    </location>
</feature>
<dbReference type="EMBL" id="JBAKAX010000163">
    <property type="protein sequence ID" value="MEL0606531.1"/>
    <property type="molecule type" value="Genomic_DNA"/>
</dbReference>
<keyword evidence="2" id="KW-1185">Reference proteome</keyword>
<gene>
    <name evidence="1" type="ORF">V6250_20520</name>
</gene>
<protein>
    <submittedName>
        <fullName evidence="1">Uncharacterized protein</fullName>
    </submittedName>
</protein>
<name>A0ACC6R9Q4_9GAMM</name>
<proteinExistence type="predicted"/>